<evidence type="ECO:0000259" key="9">
    <source>
        <dbReference type="Pfam" id="PF13193"/>
    </source>
</evidence>
<reference evidence="10" key="2">
    <citation type="journal article" date="2015" name="J. Proteomics">
        <title>Sexual differences in the sialomes of the zebra tick, Rhipicephalus pulchellus.</title>
        <authorList>
            <person name="Tan A.W."/>
            <person name="Francischetti I.M."/>
            <person name="Slovak M."/>
            <person name="Kini R.M."/>
            <person name="Ribeiro J.M."/>
        </authorList>
    </citation>
    <scope>NUCLEOTIDE SEQUENCE</scope>
    <source>
        <tissue evidence="10">Salivary gland</tissue>
    </source>
</reference>
<dbReference type="SUPFAM" id="SSF56801">
    <property type="entry name" value="Acetyl-CoA synthetase-like"/>
    <property type="match status" value="1"/>
</dbReference>
<reference evidence="10" key="1">
    <citation type="submission" date="2012-11" db="EMBL/GenBank/DDBJ databases">
        <authorList>
            <person name="Lucero-Rivera Y.E."/>
            <person name="Tovar-Ramirez D."/>
        </authorList>
    </citation>
    <scope>NUCLEOTIDE SEQUENCE</scope>
    <source>
        <tissue evidence="10">Salivary gland</tissue>
    </source>
</reference>
<dbReference type="InterPro" id="IPR020845">
    <property type="entry name" value="AMP-binding_CS"/>
</dbReference>
<dbReference type="Gene3D" id="3.30.300.30">
    <property type="match status" value="1"/>
</dbReference>
<dbReference type="Gene3D" id="3.40.50.12780">
    <property type="entry name" value="N-terminal domain of ligase-like"/>
    <property type="match status" value="1"/>
</dbReference>
<evidence type="ECO:0000256" key="6">
    <source>
        <dbReference type="ARBA" id="ARBA00047319"/>
    </source>
</evidence>
<dbReference type="InterPro" id="IPR042099">
    <property type="entry name" value="ANL_N_sf"/>
</dbReference>
<proteinExistence type="evidence at transcript level"/>
<evidence type="ECO:0000256" key="5">
    <source>
        <dbReference type="ARBA" id="ARBA00039638"/>
    </source>
</evidence>
<evidence type="ECO:0000256" key="1">
    <source>
        <dbReference type="ARBA" id="ARBA00006432"/>
    </source>
</evidence>
<evidence type="ECO:0000256" key="4">
    <source>
        <dbReference type="ARBA" id="ARBA00039009"/>
    </source>
</evidence>
<accession>L7M2N9</accession>
<comment type="catalytic activity">
    <reaction evidence="6">
        <text>octanoate + ATP + CoA = octanoyl-CoA + AMP + diphosphate</text>
        <dbReference type="Rhea" id="RHEA:33631"/>
        <dbReference type="ChEBI" id="CHEBI:25646"/>
        <dbReference type="ChEBI" id="CHEBI:30616"/>
        <dbReference type="ChEBI" id="CHEBI:33019"/>
        <dbReference type="ChEBI" id="CHEBI:57287"/>
        <dbReference type="ChEBI" id="CHEBI:57386"/>
        <dbReference type="ChEBI" id="CHEBI:456215"/>
    </reaction>
</comment>
<name>L7M2N9_RHIPC</name>
<protein>
    <recommendedName>
        <fullName evidence="5">Medium-chain acyl-CoA ligase ACSF2, mitochondrial</fullName>
        <ecNumber evidence="4">6.2.1.2</ecNumber>
    </recommendedName>
</protein>
<dbReference type="FunFam" id="3.30.300.30:FF:000008">
    <property type="entry name" value="2,3-dihydroxybenzoate-AMP ligase"/>
    <property type="match status" value="1"/>
</dbReference>
<evidence type="ECO:0000256" key="2">
    <source>
        <dbReference type="ARBA" id="ARBA00022598"/>
    </source>
</evidence>
<comment type="catalytic activity">
    <reaction evidence="7">
        <text>a medium-chain fatty acid + ATP + CoA = a medium-chain fatty acyl-CoA + AMP + diphosphate</text>
        <dbReference type="Rhea" id="RHEA:48340"/>
        <dbReference type="ChEBI" id="CHEBI:30616"/>
        <dbReference type="ChEBI" id="CHEBI:33019"/>
        <dbReference type="ChEBI" id="CHEBI:57287"/>
        <dbReference type="ChEBI" id="CHEBI:59558"/>
        <dbReference type="ChEBI" id="CHEBI:90546"/>
        <dbReference type="ChEBI" id="CHEBI:456215"/>
        <dbReference type="EC" id="6.2.1.2"/>
    </reaction>
</comment>
<dbReference type="InterPro" id="IPR000873">
    <property type="entry name" value="AMP-dep_synth/lig_dom"/>
</dbReference>
<feature type="domain" description="AMP-dependent synthetase/ligase" evidence="8">
    <location>
        <begin position="67"/>
        <end position="452"/>
    </location>
</feature>
<dbReference type="EC" id="6.2.1.2" evidence="4"/>
<dbReference type="PANTHER" id="PTHR43201">
    <property type="entry name" value="ACYL-COA SYNTHETASE"/>
    <property type="match status" value="1"/>
</dbReference>
<dbReference type="InterPro" id="IPR045851">
    <property type="entry name" value="AMP-bd_C_sf"/>
</dbReference>
<organism evidence="10">
    <name type="scientific">Rhipicephalus pulchellus</name>
    <name type="common">Yellow backed tick</name>
    <name type="synonym">Dermacentor pulchellus</name>
    <dbReference type="NCBI Taxonomy" id="72859"/>
    <lineage>
        <taxon>Eukaryota</taxon>
        <taxon>Metazoa</taxon>
        <taxon>Ecdysozoa</taxon>
        <taxon>Arthropoda</taxon>
        <taxon>Chelicerata</taxon>
        <taxon>Arachnida</taxon>
        <taxon>Acari</taxon>
        <taxon>Parasitiformes</taxon>
        <taxon>Ixodida</taxon>
        <taxon>Ixodoidea</taxon>
        <taxon>Ixodidae</taxon>
        <taxon>Rhipicephalinae</taxon>
        <taxon>Rhipicephalus</taxon>
        <taxon>Rhipicephalus</taxon>
    </lineage>
</organism>
<dbReference type="EMBL" id="GACK01007660">
    <property type="protein sequence ID" value="JAA57374.1"/>
    <property type="molecule type" value="mRNA"/>
</dbReference>
<dbReference type="Pfam" id="PF13193">
    <property type="entry name" value="AMP-binding_C"/>
    <property type="match status" value="1"/>
</dbReference>
<comment type="function">
    <text evidence="3">Acyl-CoA synthases catalyze the initial reaction in fatty acid metabolism, by forming a thioester with CoA. Has some preference toward medium-chain substrates. Plays a role in adipocyte differentiation.</text>
</comment>
<sequence>MFSSRGKTMALLRHTKPLIRALLRAQRHTAARPQSAVIVEPRKLVTSYQCEPSEMPMTGETYGQHIDTAAAKWGDDVGWVFQHDNQQITFANYKADVDRVCKGLLSAGFTKGDTIAIWSPNSYNWVVLYGAMAKIGILSACVHPAYTAAEFEKVLTKVHFAGIYIPESFKVLKYYEMLCSLIPELKESSPGQLNSKKYPFLKGIIVESDKALPGCINWQDIVQGGNVNLAEAENKVGMDDPITIVFTSGTTGTPKAAMLSHHGFVNNSIMYDHGAPDPERSILCSPLPFFHVFGMTITMGLTVIRGNCAVVPCAGYDTKEILKSIHNYRCSQVAGAPTMIADMINHPDFKSFDLSSLNRVVMGGNVVTPEMRKLAKEKFKAHVWVGYGATETTTASTLVTERDPESKQATTVGRPVGYVEVKVADPATGKETAINEPGEVWVRGHNVFIGYYNDEEKTKEVKGPAGWYKTGDLGKMDEDGYLSIIGRLKDMVIRGGENIYPLEIEEVLETHPAIQECHVIGVPDSRMGEELCAWVLLNPGSKVTDSELQQYCKGKLSHFKIPKYFLYETDYPKTAIGKAQKNKMREIAAKKLGL</sequence>
<dbReference type="InterPro" id="IPR025110">
    <property type="entry name" value="AMP-bd_C"/>
</dbReference>
<evidence type="ECO:0000313" key="10">
    <source>
        <dbReference type="EMBL" id="JAA57374.1"/>
    </source>
</evidence>
<dbReference type="PANTHER" id="PTHR43201:SF5">
    <property type="entry name" value="MEDIUM-CHAIN ACYL-COA LIGASE ACSF2, MITOCHONDRIAL"/>
    <property type="match status" value="1"/>
</dbReference>
<dbReference type="PROSITE" id="PS00455">
    <property type="entry name" value="AMP_BINDING"/>
    <property type="match status" value="1"/>
</dbReference>
<evidence type="ECO:0000256" key="7">
    <source>
        <dbReference type="ARBA" id="ARBA00048277"/>
    </source>
</evidence>
<dbReference type="GO" id="GO:0006631">
    <property type="term" value="P:fatty acid metabolic process"/>
    <property type="evidence" value="ECO:0007669"/>
    <property type="project" value="TreeGrafter"/>
</dbReference>
<dbReference type="Pfam" id="PF00501">
    <property type="entry name" value="AMP-binding"/>
    <property type="match status" value="1"/>
</dbReference>
<feature type="domain" description="AMP-binding enzyme C-terminal" evidence="9">
    <location>
        <begin position="503"/>
        <end position="578"/>
    </location>
</feature>
<evidence type="ECO:0000256" key="3">
    <source>
        <dbReference type="ARBA" id="ARBA00037247"/>
    </source>
</evidence>
<dbReference type="AlphaFoldDB" id="L7M2N9"/>
<evidence type="ECO:0000259" key="8">
    <source>
        <dbReference type="Pfam" id="PF00501"/>
    </source>
</evidence>
<keyword evidence="2" id="KW-0436">Ligase</keyword>
<comment type="similarity">
    <text evidence="1">Belongs to the ATP-dependent AMP-binding enzyme family.</text>
</comment>
<dbReference type="GO" id="GO:0031956">
    <property type="term" value="F:medium-chain fatty acid-CoA ligase activity"/>
    <property type="evidence" value="ECO:0007669"/>
    <property type="project" value="UniProtKB-EC"/>
</dbReference>